<proteinExistence type="inferred from homology"/>
<comment type="subcellular location">
    <subcellularLocation>
        <location evidence="1">Cell membrane</location>
        <topology evidence="1">Peripheral membrane protein</topology>
    </subcellularLocation>
</comment>
<dbReference type="CDD" id="cd03257">
    <property type="entry name" value="ABC_NikE_OppD_transporters"/>
    <property type="match status" value="2"/>
</dbReference>
<evidence type="ECO:0000256" key="1">
    <source>
        <dbReference type="ARBA" id="ARBA00004202"/>
    </source>
</evidence>
<dbReference type="RefSeq" id="WP_377342385.1">
    <property type="nucleotide sequence ID" value="NZ_JBHLUE010000019.1"/>
</dbReference>
<dbReference type="InterPro" id="IPR050388">
    <property type="entry name" value="ABC_Ni/Peptide_Import"/>
</dbReference>
<dbReference type="InterPro" id="IPR027417">
    <property type="entry name" value="P-loop_NTPase"/>
</dbReference>
<dbReference type="Pfam" id="PF08352">
    <property type="entry name" value="oligo_HPY"/>
    <property type="match status" value="2"/>
</dbReference>
<comment type="caution">
    <text evidence="10">The sequence shown here is derived from an EMBL/GenBank/DDBJ whole genome shotgun (WGS) entry which is preliminary data.</text>
</comment>
<dbReference type="InterPro" id="IPR013563">
    <property type="entry name" value="Oligopep_ABC_C"/>
</dbReference>
<dbReference type="SUPFAM" id="SSF52540">
    <property type="entry name" value="P-loop containing nucleoside triphosphate hydrolases"/>
    <property type="match status" value="2"/>
</dbReference>
<dbReference type="Pfam" id="PF00005">
    <property type="entry name" value="ABC_tran"/>
    <property type="match status" value="2"/>
</dbReference>
<keyword evidence="5" id="KW-0547">Nucleotide-binding</keyword>
<dbReference type="PROSITE" id="PS50893">
    <property type="entry name" value="ABC_TRANSPORTER_2"/>
    <property type="match status" value="2"/>
</dbReference>
<keyword evidence="3" id="KW-0813">Transport</keyword>
<dbReference type="Gene3D" id="3.40.50.300">
    <property type="entry name" value="P-loop containing nucleotide triphosphate hydrolases"/>
    <property type="match status" value="2"/>
</dbReference>
<evidence type="ECO:0000256" key="3">
    <source>
        <dbReference type="ARBA" id="ARBA00022448"/>
    </source>
</evidence>
<keyword evidence="11" id="KW-1185">Reference proteome</keyword>
<feature type="region of interest" description="Disordered" evidence="8">
    <location>
        <begin position="339"/>
        <end position="409"/>
    </location>
</feature>
<accession>A0ABV6P4D6</accession>
<organism evidence="10 11">
    <name type="scientific">Plantactinospora siamensis</name>
    <dbReference type="NCBI Taxonomy" id="555372"/>
    <lineage>
        <taxon>Bacteria</taxon>
        <taxon>Bacillati</taxon>
        <taxon>Actinomycetota</taxon>
        <taxon>Actinomycetes</taxon>
        <taxon>Micromonosporales</taxon>
        <taxon>Micromonosporaceae</taxon>
        <taxon>Plantactinospora</taxon>
    </lineage>
</organism>
<feature type="domain" description="ABC transporter" evidence="9">
    <location>
        <begin position="4"/>
        <end position="251"/>
    </location>
</feature>
<dbReference type="NCBIfam" id="NF007739">
    <property type="entry name" value="PRK10419.1"/>
    <property type="match status" value="2"/>
</dbReference>
<feature type="compositionally biased region" description="Low complexity" evidence="8">
    <location>
        <begin position="339"/>
        <end position="406"/>
    </location>
</feature>
<evidence type="ECO:0000313" key="10">
    <source>
        <dbReference type="EMBL" id="MFC0567138.1"/>
    </source>
</evidence>
<dbReference type="NCBIfam" id="TIGR01727">
    <property type="entry name" value="oligo_HPY"/>
    <property type="match status" value="1"/>
</dbReference>
<dbReference type="Proteomes" id="UP001589894">
    <property type="component" value="Unassembled WGS sequence"/>
</dbReference>
<name>A0ABV6P4D6_9ACTN</name>
<evidence type="ECO:0000256" key="5">
    <source>
        <dbReference type="ARBA" id="ARBA00022741"/>
    </source>
</evidence>
<keyword evidence="6 10" id="KW-0067">ATP-binding</keyword>
<gene>
    <name evidence="10" type="ORF">ACFFHU_23740</name>
</gene>
<dbReference type="NCBIfam" id="NF008453">
    <property type="entry name" value="PRK11308.1"/>
    <property type="match status" value="2"/>
</dbReference>
<keyword evidence="7" id="KW-0472">Membrane</keyword>
<dbReference type="InterPro" id="IPR003593">
    <property type="entry name" value="AAA+_ATPase"/>
</dbReference>
<feature type="domain" description="ABC transporter" evidence="9">
    <location>
        <begin position="414"/>
        <end position="668"/>
    </location>
</feature>
<reference evidence="10 11" key="1">
    <citation type="submission" date="2024-09" db="EMBL/GenBank/DDBJ databases">
        <authorList>
            <person name="Sun Q."/>
            <person name="Mori K."/>
        </authorList>
    </citation>
    <scope>NUCLEOTIDE SEQUENCE [LARGE SCALE GENOMIC DNA]</scope>
    <source>
        <strain evidence="10 11">TBRC 2205</strain>
    </source>
</reference>
<keyword evidence="4" id="KW-1003">Cell membrane</keyword>
<dbReference type="PANTHER" id="PTHR43297:SF2">
    <property type="entry name" value="DIPEPTIDE TRANSPORT ATP-BINDING PROTEIN DPPD"/>
    <property type="match status" value="1"/>
</dbReference>
<evidence type="ECO:0000256" key="7">
    <source>
        <dbReference type="ARBA" id="ARBA00023136"/>
    </source>
</evidence>
<dbReference type="PANTHER" id="PTHR43297">
    <property type="entry name" value="OLIGOPEPTIDE TRANSPORT ATP-BINDING PROTEIN APPD"/>
    <property type="match status" value="1"/>
</dbReference>
<dbReference type="InterPro" id="IPR017871">
    <property type="entry name" value="ABC_transporter-like_CS"/>
</dbReference>
<dbReference type="SMART" id="SM00382">
    <property type="entry name" value="AAA"/>
    <property type="match status" value="2"/>
</dbReference>
<evidence type="ECO:0000256" key="4">
    <source>
        <dbReference type="ARBA" id="ARBA00022475"/>
    </source>
</evidence>
<evidence type="ECO:0000256" key="2">
    <source>
        <dbReference type="ARBA" id="ARBA00005417"/>
    </source>
</evidence>
<comment type="similarity">
    <text evidence="2">Belongs to the ABC transporter superfamily.</text>
</comment>
<sequence length="682" mass="72672">MTLLDVEDLSVTYAPRNQPATRAVHHVSFSVAEGEFVGLLGESGCGKSTLGNAILSLLQPPARITGGRVSFDGTDLAGLDAARLRELRWVDLSTVFQSSMNSLNPVIRVREQFADTFAAHRITEDVDTRAGELLELVSLDRRVLRAYPHELSGGMKQRVALALALALRPRLVLLDEPTTGLDVVVQRSILDRLAALRAELGFAVLFISHDLGTVLQMADRVLVMYGGEIVEDRRAAEMLGGARHPYARGLLGSYADPRAEHVRITSIPGRPPDLSIEHAGCLFTPRCPYAEDACGTTHPALLPDHDGLVRCLVAQEDRLPGMAVRDGARDVVDPAFPTAEAATAPSSPSAARVSPAAPVPSVAPVSPGVPVSPAGPAVPVSPAGSGVPVSAAPAASDRPAEATAPASGDDEPILVVSDVRKRYTTRHGLRTSAVEAVRGVSLELRRSRVTALVGQSGSGKTTIARMVTGIERPTSGEVRFVGTGGDPVRVDRLRGRALRDYRRHVQLVFQDPFSALNPTRTVGYALSRPLVNYAGLRGAAIRERAAELLESVGLSPAGQFLDKLPHQLSGGQRQRVVTARALAPEPEILIADEPISMLDVSIRAEILELLAGLARTRRLAMLYITHDLLSARLLADEVLVLHHGDLVERGTAAEVIGAPRDDYTKLLLDSIPNPFAAASPPS</sequence>
<dbReference type="PROSITE" id="PS00211">
    <property type="entry name" value="ABC_TRANSPORTER_1"/>
    <property type="match status" value="1"/>
</dbReference>
<evidence type="ECO:0000313" key="11">
    <source>
        <dbReference type="Proteomes" id="UP001589894"/>
    </source>
</evidence>
<evidence type="ECO:0000256" key="6">
    <source>
        <dbReference type="ARBA" id="ARBA00022840"/>
    </source>
</evidence>
<protein>
    <submittedName>
        <fullName evidence="10">Dipeptide ABC transporter ATP-binding protein</fullName>
    </submittedName>
</protein>
<evidence type="ECO:0000259" key="9">
    <source>
        <dbReference type="PROSITE" id="PS50893"/>
    </source>
</evidence>
<dbReference type="EMBL" id="JBHLUE010000019">
    <property type="protein sequence ID" value="MFC0567138.1"/>
    <property type="molecule type" value="Genomic_DNA"/>
</dbReference>
<evidence type="ECO:0000256" key="8">
    <source>
        <dbReference type="SAM" id="MobiDB-lite"/>
    </source>
</evidence>
<dbReference type="InterPro" id="IPR003439">
    <property type="entry name" value="ABC_transporter-like_ATP-bd"/>
</dbReference>
<dbReference type="GO" id="GO:0005524">
    <property type="term" value="F:ATP binding"/>
    <property type="evidence" value="ECO:0007669"/>
    <property type="project" value="UniProtKB-KW"/>
</dbReference>